<sequence length="171" mass="18562">MKYLLLICADPSVEVSADERCAEAWVEEMDRRQVRLEGSALRPASEARAVRVRDGRVLVGDGPFVETKEQVGGFDIVECGSLEEAVEVAARHPVARFGTVEVRAFVADHAVTGATTEVLIRVGNSPEEVWELVTDVLKNPGDATAIVEGRLADLQANMTKTIRAMTKTEAV</sequence>
<comment type="caution">
    <text evidence="2">The sequence shown here is derived from an EMBL/GenBank/DDBJ whole genome shotgun (WGS) entry which is preliminary data.</text>
</comment>
<evidence type="ECO:0000313" key="3">
    <source>
        <dbReference type="Proteomes" id="UP001597097"/>
    </source>
</evidence>
<protein>
    <submittedName>
        <fullName evidence="2">YciI family protein</fullName>
    </submittedName>
</protein>
<gene>
    <name evidence="2" type="ORF">ACFSJ0_46010</name>
</gene>
<dbReference type="Proteomes" id="UP001597097">
    <property type="component" value="Unassembled WGS sequence"/>
</dbReference>
<organism evidence="2 3">
    <name type="scientific">Nonomuraea guangzhouensis</name>
    <dbReference type="NCBI Taxonomy" id="1291555"/>
    <lineage>
        <taxon>Bacteria</taxon>
        <taxon>Bacillati</taxon>
        <taxon>Actinomycetota</taxon>
        <taxon>Actinomycetes</taxon>
        <taxon>Streptosporangiales</taxon>
        <taxon>Streptosporangiaceae</taxon>
        <taxon>Nonomuraea</taxon>
    </lineage>
</organism>
<proteinExistence type="predicted"/>
<accession>A0ABW4GQ30</accession>
<dbReference type="InterPro" id="IPR005545">
    <property type="entry name" value="YCII"/>
</dbReference>
<dbReference type="PANTHER" id="PTHR35174:SF3">
    <property type="entry name" value="BLL7171 PROTEIN"/>
    <property type="match status" value="1"/>
</dbReference>
<dbReference type="EMBL" id="JBHUCM010000044">
    <property type="protein sequence ID" value="MFD1544468.1"/>
    <property type="molecule type" value="Genomic_DNA"/>
</dbReference>
<dbReference type="Pfam" id="PF03795">
    <property type="entry name" value="YCII"/>
    <property type="match status" value="1"/>
</dbReference>
<evidence type="ECO:0000313" key="2">
    <source>
        <dbReference type="EMBL" id="MFD1544468.1"/>
    </source>
</evidence>
<dbReference type="RefSeq" id="WP_219529221.1">
    <property type="nucleotide sequence ID" value="NZ_JAHKRM010000006.1"/>
</dbReference>
<name>A0ABW4GQ30_9ACTN</name>
<reference evidence="3" key="1">
    <citation type="journal article" date="2019" name="Int. J. Syst. Evol. Microbiol.">
        <title>The Global Catalogue of Microorganisms (GCM) 10K type strain sequencing project: providing services to taxonomists for standard genome sequencing and annotation.</title>
        <authorList>
            <consortium name="The Broad Institute Genomics Platform"/>
            <consortium name="The Broad Institute Genome Sequencing Center for Infectious Disease"/>
            <person name="Wu L."/>
            <person name="Ma J."/>
        </authorList>
    </citation>
    <scope>NUCLEOTIDE SEQUENCE [LARGE SCALE GENOMIC DNA]</scope>
    <source>
        <strain evidence="3">CGMCC 1.15399</strain>
    </source>
</reference>
<dbReference type="PANTHER" id="PTHR35174">
    <property type="entry name" value="BLL7171 PROTEIN-RELATED"/>
    <property type="match status" value="1"/>
</dbReference>
<feature type="domain" description="YCII-related" evidence="1">
    <location>
        <begin position="1"/>
        <end position="104"/>
    </location>
</feature>
<evidence type="ECO:0000259" key="1">
    <source>
        <dbReference type="Pfam" id="PF03795"/>
    </source>
</evidence>
<keyword evidence="3" id="KW-1185">Reference proteome</keyword>